<keyword evidence="3" id="KW-1185">Reference proteome</keyword>
<dbReference type="Gene3D" id="1.25.40.390">
    <property type="match status" value="1"/>
</dbReference>
<evidence type="ECO:0000313" key="3">
    <source>
        <dbReference type="Proteomes" id="UP001597112"/>
    </source>
</evidence>
<dbReference type="Proteomes" id="UP001597112">
    <property type="component" value="Unassembled WGS sequence"/>
</dbReference>
<name>A0ABW3K1T2_9BACT</name>
<organism evidence="2 3">
    <name type="scientific">Ohtaekwangia kribbensis</name>
    <dbReference type="NCBI Taxonomy" id="688913"/>
    <lineage>
        <taxon>Bacteria</taxon>
        <taxon>Pseudomonadati</taxon>
        <taxon>Bacteroidota</taxon>
        <taxon>Cytophagia</taxon>
        <taxon>Cytophagales</taxon>
        <taxon>Fulvivirgaceae</taxon>
        <taxon>Ohtaekwangia</taxon>
    </lineage>
</organism>
<evidence type="ECO:0000313" key="2">
    <source>
        <dbReference type="EMBL" id="MFD0998952.1"/>
    </source>
</evidence>
<accession>A0ABW3K1T2</accession>
<keyword evidence="2" id="KW-0449">Lipoprotein</keyword>
<dbReference type="InterPro" id="IPR024302">
    <property type="entry name" value="SusD-like"/>
</dbReference>
<dbReference type="EMBL" id="JBHTKA010000001">
    <property type="protein sequence ID" value="MFD0998952.1"/>
    <property type="molecule type" value="Genomic_DNA"/>
</dbReference>
<sequence length="524" mass="56924">MKRNKMKYITLAILLLSVSCTSDFDEINTNPSTLTADQLDATMAGPSFANALYKGIGNASWAIPGDDYGTYGLSTMLHSMLFSHYFSAGTPSWATERNGINDGWRSRGWLRFYTLAVPSLRNAYTASEGNAEALAILDIWKVFMFHRFTDSWGAVPYSQAGIGGASVAYDSQEEMYADFFKLLDAANTTLSASAETTVGIFGSYDKVYGGDIEKWRRFGNSLRLRLALRISGVDASTAKTQAEAAVAAGVIQANTGSAYFAVSSNAYNNFVDIARYWGFYMSADLESILKGYNDPRLSIWFAANTNGEFVGQPNGGGTVRDWSTSVLSLTNQTTTFGDPNTKPIEIMMASETYFNLAEGVLNGWSMGGGTAQTYYEDGIRLSLQQWGVTDTDDINAYIAGSTTAVQPTLVSEYAAAGLSTTPPVDVPVSWAGTESAQRKQIAVQKYLGLFPESWETWSDLRRTDANILYPLLQTENSAVGRGVMKRLTYLPNEYSTNTAAVNAAVSTIAGGQDVGSAKVWWDVN</sequence>
<protein>
    <submittedName>
        <fullName evidence="2">SusD/RagB family nutrient-binding outer membrane lipoprotein</fullName>
    </submittedName>
</protein>
<gene>
    <name evidence="2" type="ORF">ACFQ21_06515</name>
</gene>
<proteinExistence type="predicted"/>
<keyword evidence="1" id="KW-0732">Signal</keyword>
<reference evidence="3" key="1">
    <citation type="journal article" date="2019" name="Int. J. Syst. Evol. Microbiol.">
        <title>The Global Catalogue of Microorganisms (GCM) 10K type strain sequencing project: providing services to taxonomists for standard genome sequencing and annotation.</title>
        <authorList>
            <consortium name="The Broad Institute Genomics Platform"/>
            <consortium name="The Broad Institute Genome Sequencing Center for Infectious Disease"/>
            <person name="Wu L."/>
            <person name="Ma J."/>
        </authorList>
    </citation>
    <scope>NUCLEOTIDE SEQUENCE [LARGE SCALE GENOMIC DNA]</scope>
    <source>
        <strain evidence="3">CCUG 58938</strain>
    </source>
</reference>
<dbReference type="PROSITE" id="PS51257">
    <property type="entry name" value="PROKAR_LIPOPROTEIN"/>
    <property type="match status" value="1"/>
</dbReference>
<dbReference type="Pfam" id="PF12741">
    <property type="entry name" value="SusD-like"/>
    <property type="match status" value="1"/>
</dbReference>
<comment type="caution">
    <text evidence="2">The sequence shown here is derived from an EMBL/GenBank/DDBJ whole genome shotgun (WGS) entry which is preliminary data.</text>
</comment>
<dbReference type="InterPro" id="IPR011990">
    <property type="entry name" value="TPR-like_helical_dom_sf"/>
</dbReference>
<evidence type="ECO:0000256" key="1">
    <source>
        <dbReference type="SAM" id="SignalP"/>
    </source>
</evidence>
<dbReference type="RefSeq" id="WP_377576515.1">
    <property type="nucleotide sequence ID" value="NZ_JBHTKA010000001.1"/>
</dbReference>
<dbReference type="SUPFAM" id="SSF48452">
    <property type="entry name" value="TPR-like"/>
    <property type="match status" value="1"/>
</dbReference>
<feature type="signal peptide" evidence="1">
    <location>
        <begin position="1"/>
        <end position="24"/>
    </location>
</feature>
<feature type="chain" id="PRO_5046990740" evidence="1">
    <location>
        <begin position="25"/>
        <end position="524"/>
    </location>
</feature>